<dbReference type="GO" id="GO:0000155">
    <property type="term" value="F:phosphorelay sensor kinase activity"/>
    <property type="evidence" value="ECO:0007669"/>
    <property type="project" value="InterPro"/>
</dbReference>
<dbReference type="SMART" id="SM00304">
    <property type="entry name" value="HAMP"/>
    <property type="match status" value="1"/>
</dbReference>
<evidence type="ECO:0000259" key="14">
    <source>
        <dbReference type="PROSITE" id="PS50885"/>
    </source>
</evidence>
<evidence type="ECO:0000256" key="9">
    <source>
        <dbReference type="ARBA" id="ARBA00023012"/>
    </source>
</evidence>
<keyword evidence="10 12" id="KW-0472">Membrane</keyword>
<comment type="catalytic activity">
    <reaction evidence="1">
        <text>ATP + protein L-histidine = ADP + protein N-phospho-L-histidine.</text>
        <dbReference type="EC" id="2.7.13.3"/>
    </reaction>
</comment>
<reference evidence="15 16" key="1">
    <citation type="submission" date="2020-01" db="EMBL/GenBank/DDBJ databases">
        <authorList>
            <person name="Chen J."/>
            <person name="Zhu S."/>
            <person name="Yang J."/>
        </authorList>
    </citation>
    <scope>NUCLEOTIDE SEQUENCE [LARGE SCALE GENOMIC DNA]</scope>
    <source>
        <strain evidence="15 16">345S023</strain>
    </source>
</reference>
<evidence type="ECO:0000259" key="13">
    <source>
        <dbReference type="PROSITE" id="PS50109"/>
    </source>
</evidence>
<dbReference type="Gene3D" id="3.30.565.10">
    <property type="entry name" value="Histidine kinase-like ATPase, C-terminal domain"/>
    <property type="match status" value="1"/>
</dbReference>
<name>A0A7X5LJM4_9ALTE</name>
<evidence type="ECO:0000256" key="2">
    <source>
        <dbReference type="ARBA" id="ARBA00004370"/>
    </source>
</evidence>
<dbReference type="EC" id="2.7.13.3" evidence="3"/>
<comment type="subcellular location">
    <subcellularLocation>
        <location evidence="2">Membrane</location>
    </subcellularLocation>
</comment>
<organism evidence="15 16">
    <name type="scientific">Alteromonas profundi</name>
    <dbReference type="NCBI Taxonomy" id="2696062"/>
    <lineage>
        <taxon>Bacteria</taxon>
        <taxon>Pseudomonadati</taxon>
        <taxon>Pseudomonadota</taxon>
        <taxon>Gammaproteobacteria</taxon>
        <taxon>Alteromonadales</taxon>
        <taxon>Alteromonadaceae</taxon>
        <taxon>Alteromonas/Salinimonas group</taxon>
        <taxon>Alteromonas</taxon>
    </lineage>
</organism>
<dbReference type="InterPro" id="IPR050428">
    <property type="entry name" value="TCS_sensor_his_kinase"/>
</dbReference>
<dbReference type="PANTHER" id="PTHR45436:SF5">
    <property type="entry name" value="SENSOR HISTIDINE KINASE TRCS"/>
    <property type="match status" value="1"/>
</dbReference>
<keyword evidence="6 12" id="KW-0812">Transmembrane</keyword>
<dbReference type="RefSeq" id="WP_163084186.1">
    <property type="nucleotide sequence ID" value="NZ_JAAAWN010000005.1"/>
</dbReference>
<feature type="transmembrane region" description="Helical" evidence="12">
    <location>
        <begin position="173"/>
        <end position="192"/>
    </location>
</feature>
<evidence type="ECO:0000256" key="6">
    <source>
        <dbReference type="ARBA" id="ARBA00022692"/>
    </source>
</evidence>
<dbReference type="InterPro" id="IPR003661">
    <property type="entry name" value="HisK_dim/P_dom"/>
</dbReference>
<feature type="domain" description="Histidine kinase" evidence="13">
    <location>
        <begin position="254"/>
        <end position="468"/>
    </location>
</feature>
<comment type="caution">
    <text evidence="15">The sequence shown here is derived from an EMBL/GenBank/DDBJ whole genome shotgun (WGS) entry which is preliminary data.</text>
</comment>
<dbReference type="Proteomes" id="UP000470213">
    <property type="component" value="Unassembled WGS sequence"/>
</dbReference>
<evidence type="ECO:0000256" key="8">
    <source>
        <dbReference type="ARBA" id="ARBA00022989"/>
    </source>
</evidence>
<gene>
    <name evidence="15" type="ORF">GTH32_05220</name>
</gene>
<dbReference type="GO" id="GO:0005886">
    <property type="term" value="C:plasma membrane"/>
    <property type="evidence" value="ECO:0007669"/>
    <property type="project" value="TreeGrafter"/>
</dbReference>
<evidence type="ECO:0000256" key="5">
    <source>
        <dbReference type="ARBA" id="ARBA00022679"/>
    </source>
</evidence>
<evidence type="ECO:0000256" key="11">
    <source>
        <dbReference type="SAM" id="MobiDB-lite"/>
    </source>
</evidence>
<evidence type="ECO:0000256" key="4">
    <source>
        <dbReference type="ARBA" id="ARBA00022553"/>
    </source>
</evidence>
<evidence type="ECO:0000313" key="16">
    <source>
        <dbReference type="Proteomes" id="UP000470213"/>
    </source>
</evidence>
<dbReference type="CDD" id="cd06225">
    <property type="entry name" value="HAMP"/>
    <property type="match status" value="1"/>
</dbReference>
<dbReference type="InterPro" id="IPR036890">
    <property type="entry name" value="HATPase_C_sf"/>
</dbReference>
<evidence type="ECO:0000256" key="12">
    <source>
        <dbReference type="SAM" id="Phobius"/>
    </source>
</evidence>
<keyword evidence="7" id="KW-0418">Kinase</keyword>
<dbReference type="PANTHER" id="PTHR45436">
    <property type="entry name" value="SENSOR HISTIDINE KINASE YKOH"/>
    <property type="match status" value="1"/>
</dbReference>
<evidence type="ECO:0000256" key="3">
    <source>
        <dbReference type="ARBA" id="ARBA00012438"/>
    </source>
</evidence>
<dbReference type="InterPro" id="IPR003660">
    <property type="entry name" value="HAMP_dom"/>
</dbReference>
<dbReference type="PROSITE" id="PS50109">
    <property type="entry name" value="HIS_KIN"/>
    <property type="match status" value="1"/>
</dbReference>
<keyword evidence="5" id="KW-0808">Transferase</keyword>
<evidence type="ECO:0000256" key="1">
    <source>
        <dbReference type="ARBA" id="ARBA00000085"/>
    </source>
</evidence>
<dbReference type="Gene3D" id="6.10.340.10">
    <property type="match status" value="1"/>
</dbReference>
<dbReference type="SMART" id="SM00388">
    <property type="entry name" value="HisKA"/>
    <property type="match status" value="1"/>
</dbReference>
<feature type="domain" description="HAMP" evidence="14">
    <location>
        <begin position="195"/>
        <end position="246"/>
    </location>
</feature>
<dbReference type="InterPro" id="IPR005467">
    <property type="entry name" value="His_kinase_dom"/>
</dbReference>
<keyword evidence="8 12" id="KW-1133">Transmembrane helix</keyword>
<protein>
    <recommendedName>
        <fullName evidence="3">histidine kinase</fullName>
        <ecNumber evidence="3">2.7.13.3</ecNumber>
    </recommendedName>
</protein>
<accession>A0A7X5LJM4</accession>
<proteinExistence type="predicted"/>
<dbReference type="InterPro" id="IPR004358">
    <property type="entry name" value="Sig_transdc_His_kin-like_C"/>
</dbReference>
<keyword evidence="9" id="KW-0902">Two-component regulatory system</keyword>
<dbReference type="Pfam" id="PF02518">
    <property type="entry name" value="HATPase_c"/>
    <property type="match status" value="1"/>
</dbReference>
<evidence type="ECO:0000256" key="10">
    <source>
        <dbReference type="ARBA" id="ARBA00023136"/>
    </source>
</evidence>
<dbReference type="InterPro" id="IPR003594">
    <property type="entry name" value="HATPase_dom"/>
</dbReference>
<dbReference type="SUPFAM" id="SSF47384">
    <property type="entry name" value="Homodimeric domain of signal transducing histidine kinase"/>
    <property type="match status" value="1"/>
</dbReference>
<dbReference type="Pfam" id="PF00672">
    <property type="entry name" value="HAMP"/>
    <property type="match status" value="1"/>
</dbReference>
<dbReference type="SMART" id="SM00387">
    <property type="entry name" value="HATPase_c"/>
    <property type="match status" value="1"/>
</dbReference>
<dbReference type="PROSITE" id="PS50885">
    <property type="entry name" value="HAMP"/>
    <property type="match status" value="1"/>
</dbReference>
<evidence type="ECO:0000256" key="7">
    <source>
        <dbReference type="ARBA" id="ARBA00022777"/>
    </source>
</evidence>
<dbReference type="SUPFAM" id="SSF158472">
    <property type="entry name" value="HAMP domain-like"/>
    <property type="match status" value="1"/>
</dbReference>
<dbReference type="EMBL" id="JAAAWN010000005">
    <property type="protein sequence ID" value="NDV90596.1"/>
    <property type="molecule type" value="Genomic_DNA"/>
</dbReference>
<dbReference type="CDD" id="cd00082">
    <property type="entry name" value="HisKA"/>
    <property type="match status" value="1"/>
</dbReference>
<sequence>MKLSYKFLCLLLGFTCFSLLLSLALARWSFEQGFNEFIINQERERLAMLSSLVVEEYKANGNSWENVDLANARFFSSPPERRLRPPHHRAPPPPSASYSAPSFINRSEGGPPTALLDENQVLVSGNLLATDSGREVRVPVTLNTQQIGWLVSFPPATPSSETAKAFSRQQSHAIIIIGLVSFGVAIILALGITPRIIRPFKAIHHAVKDLTARRYESKLPNDRSDEFGELMQHINTLAETLKTQEKSKNQWLADISHELRTPLTILAGEIELVKAGIRAFDNKQLISFDQEVSRLSLLVDDLYQLSLSDIGGLRYQFSPLNLSDIVDEQCDKLRARFQQKLLSLHVCVTQNAVINADASRIKQLLSNLLINACEYTDAPGEVHISVSTSQTTVTLCVEDSAPGVIKGNESMLFEPLFREDASRARRSSGGGLGLSICKQIAQAHKGEISAMPSMLGGVKINVAFPAITEQKDQ</sequence>
<dbReference type="PRINTS" id="PR00344">
    <property type="entry name" value="BCTRLSENSOR"/>
</dbReference>
<dbReference type="Pfam" id="PF00512">
    <property type="entry name" value="HisKA"/>
    <property type="match status" value="1"/>
</dbReference>
<evidence type="ECO:0000313" key="15">
    <source>
        <dbReference type="EMBL" id="NDV90596.1"/>
    </source>
</evidence>
<dbReference type="Gene3D" id="1.10.287.130">
    <property type="match status" value="1"/>
</dbReference>
<feature type="region of interest" description="Disordered" evidence="11">
    <location>
        <begin position="78"/>
        <end position="103"/>
    </location>
</feature>
<keyword evidence="16" id="KW-1185">Reference proteome</keyword>
<dbReference type="InterPro" id="IPR036097">
    <property type="entry name" value="HisK_dim/P_sf"/>
</dbReference>
<keyword evidence="4" id="KW-0597">Phosphoprotein</keyword>
<dbReference type="AlphaFoldDB" id="A0A7X5LJM4"/>
<dbReference type="SUPFAM" id="SSF55874">
    <property type="entry name" value="ATPase domain of HSP90 chaperone/DNA topoisomerase II/histidine kinase"/>
    <property type="match status" value="1"/>
</dbReference>